<proteinExistence type="predicted"/>
<comment type="caution">
    <text evidence="2">The sequence shown here is derived from an EMBL/GenBank/DDBJ whole genome shotgun (WGS) entry which is preliminary data.</text>
</comment>
<dbReference type="InterPro" id="IPR039536">
    <property type="entry name" value="TetR_C_Proteobacteria"/>
</dbReference>
<dbReference type="Proteomes" id="UP001500622">
    <property type="component" value="Unassembled WGS sequence"/>
</dbReference>
<gene>
    <name evidence="2" type="ORF">GCM10023169_40860</name>
</gene>
<feature type="domain" description="Transcriptional regulator TetR C-terminal Proteobacteria type" evidence="1">
    <location>
        <begin position="100"/>
        <end position="217"/>
    </location>
</feature>
<organism evidence="2 3">
    <name type="scientific">Georgenia halophila</name>
    <dbReference type="NCBI Taxonomy" id="620889"/>
    <lineage>
        <taxon>Bacteria</taxon>
        <taxon>Bacillati</taxon>
        <taxon>Actinomycetota</taxon>
        <taxon>Actinomycetes</taxon>
        <taxon>Micrococcales</taxon>
        <taxon>Bogoriellaceae</taxon>
        <taxon>Georgenia</taxon>
    </lineage>
</organism>
<name>A0ABP8LR25_9MICO</name>
<reference evidence="3" key="1">
    <citation type="journal article" date="2019" name="Int. J. Syst. Evol. Microbiol.">
        <title>The Global Catalogue of Microorganisms (GCM) 10K type strain sequencing project: providing services to taxonomists for standard genome sequencing and annotation.</title>
        <authorList>
            <consortium name="The Broad Institute Genomics Platform"/>
            <consortium name="The Broad Institute Genome Sequencing Center for Infectious Disease"/>
            <person name="Wu L."/>
            <person name="Ma J."/>
        </authorList>
    </citation>
    <scope>NUCLEOTIDE SEQUENCE [LARGE SCALE GENOMIC DNA]</scope>
    <source>
        <strain evidence="3">JCM 17810</strain>
    </source>
</reference>
<dbReference type="EMBL" id="BAABGN010000015">
    <property type="protein sequence ID" value="GAA4433703.1"/>
    <property type="molecule type" value="Genomic_DNA"/>
</dbReference>
<evidence type="ECO:0000313" key="3">
    <source>
        <dbReference type="Proteomes" id="UP001500622"/>
    </source>
</evidence>
<dbReference type="Pfam" id="PF14246">
    <property type="entry name" value="TetR_C_7"/>
    <property type="match status" value="1"/>
</dbReference>
<evidence type="ECO:0000313" key="2">
    <source>
        <dbReference type="EMBL" id="GAA4433703.1"/>
    </source>
</evidence>
<keyword evidence="3" id="KW-1185">Reference proteome</keyword>
<dbReference type="RefSeq" id="WP_345219133.1">
    <property type="nucleotide sequence ID" value="NZ_BAABGN010000015.1"/>
</dbReference>
<evidence type="ECO:0000259" key="1">
    <source>
        <dbReference type="Pfam" id="PF14246"/>
    </source>
</evidence>
<dbReference type="SUPFAM" id="SSF48498">
    <property type="entry name" value="Tetracyclin repressor-like, C-terminal domain"/>
    <property type="match status" value="1"/>
</dbReference>
<dbReference type="Gene3D" id="1.10.357.10">
    <property type="entry name" value="Tetracycline Repressor, domain 2"/>
    <property type="match status" value="1"/>
</dbReference>
<sequence length="217" mass="22859">MGPGSQVWSAPGIGLCTAPGIAATTDSAAATIPGNVETPVMAWTGTRIFPNTSACGADAVHSSDSASARCVTTAATIWSKSGLLRASSDPAPDGDVRRYLEQYGLRQLDVVMSPRLLQLRRLVIGEVGRFPELARALYESGPRRAIDSLAAAFAKLDARGLLVADDPRTAAKTFNWLVMAAPLNEAMLMGDDAIPGTAARQRHVEHSVRVFLAAYGP</sequence>
<protein>
    <recommendedName>
        <fullName evidence="1">Transcriptional regulator TetR C-terminal Proteobacteria type domain-containing protein</fullName>
    </recommendedName>
</protein>
<accession>A0ABP8LR25</accession>
<dbReference type="InterPro" id="IPR036271">
    <property type="entry name" value="Tet_transcr_reg_TetR-rel_C_sf"/>
</dbReference>